<organism evidence="3 4">
    <name type="scientific">Kordia antarctica</name>
    <dbReference type="NCBI Taxonomy" id="1218801"/>
    <lineage>
        <taxon>Bacteria</taxon>
        <taxon>Pseudomonadati</taxon>
        <taxon>Bacteroidota</taxon>
        <taxon>Flavobacteriia</taxon>
        <taxon>Flavobacteriales</taxon>
        <taxon>Flavobacteriaceae</taxon>
        <taxon>Kordia</taxon>
    </lineage>
</organism>
<dbReference type="Proteomes" id="UP000464657">
    <property type="component" value="Chromosome"/>
</dbReference>
<dbReference type="InterPro" id="IPR003409">
    <property type="entry name" value="MORN"/>
</dbReference>
<protein>
    <recommendedName>
        <fullName evidence="5">MORN repeat protein</fullName>
    </recommendedName>
</protein>
<keyword evidence="1" id="KW-0677">Repeat</keyword>
<dbReference type="PANTHER" id="PTHR23084">
    <property type="entry name" value="PHOSPHATIDYLINOSITOL-4-PHOSPHATE 5-KINASE RELATED"/>
    <property type="match status" value="1"/>
</dbReference>
<evidence type="ECO:0008006" key="5">
    <source>
        <dbReference type="Google" id="ProtNLM"/>
    </source>
</evidence>
<dbReference type="RefSeq" id="WP_160128980.1">
    <property type="nucleotide sequence ID" value="NZ_CP019288.1"/>
</dbReference>
<keyword evidence="4" id="KW-1185">Reference proteome</keyword>
<sequence>MKRFLLLFFGFLTMHASSQEVKTQKEILDIPNTDLVKDLNLKVGSGNVVPVSVSKATYKDIGFSFVGHKFQYMKDDYSLETRTFKDKKLVQSKTKYNYGNFMKPKGFTFNYIYDSDGNLSKRTSTSSDSDYVDETFYTYSNNKIKQVRETGTFSDGKKYDKIKDYVRNGTRISYDFENGTKEFELQNGLIHTEKTFNKSANKTYLYTYKYNPNDFLIDQDRESYQASYTLNDNNLIEKEVNKTYTQTFKYVYDKHGNWVIAYPLSTSNNKLYGSQFSYYIREIKYSNGDVTGSVNPDSDVVKTHVIKFRNELYNSLVEANVSFQKTANSSYLFQINSQQEARNTSSVFMGRSLLVFHKPTTQLYILEDFEDKPVGKDFKAKKASIDIKNGYWYKTQKGGVHVFRNDGTYIDKIAVYEFAPNNIDAIFQGENEPGKVVLEDYKNVKINTPYPVTLHRDYKPNGSDTMTENAKKLAKSLDAYSEALKGDCVNGDCKDGYGEQEYKDGKKADGFFKAGKPYGPIHTSEKKTGKSLLTIYKGSYRDQEGFSYEYNGSNLMTFTDASKNIGFYNDYKTKKTYKLNYSNGKIISKKELPYNNSTTCVVGNCSNGIGIYEYSNSTYMGTFKNGKRDGFGMLFFKSGGDYVGEFSNGNYHGLGTYTISEYDYYMGFYENGKANGQGVRYYAKDNYEAGNWIDGTLEGKTTTSNSSSSSSSSSSSTSTSTSTSSSSSSSTSIIFSDSQKSRILACKDNTECISRYITELYVEERKNISGDALIKKTTDYFHSLYIMNPKLAFDTLFKMDITLIDIKMLPQTVQTDLKARAQKVSDGYEEFKKSNGN</sequence>
<evidence type="ECO:0000313" key="4">
    <source>
        <dbReference type="Proteomes" id="UP000464657"/>
    </source>
</evidence>
<gene>
    <name evidence="3" type="ORF">IMCC3317_16160</name>
</gene>
<proteinExistence type="predicted"/>
<dbReference type="KEGG" id="kan:IMCC3317_16160"/>
<dbReference type="SMART" id="SM00698">
    <property type="entry name" value="MORN"/>
    <property type="match status" value="3"/>
</dbReference>
<dbReference type="OrthoDB" id="977972at2"/>
<evidence type="ECO:0000256" key="2">
    <source>
        <dbReference type="SAM" id="MobiDB-lite"/>
    </source>
</evidence>
<dbReference type="Pfam" id="PF02493">
    <property type="entry name" value="MORN"/>
    <property type="match status" value="3"/>
</dbReference>
<dbReference type="PANTHER" id="PTHR23084:SF263">
    <property type="entry name" value="MORN REPEAT-CONTAINING PROTEIN 1"/>
    <property type="match status" value="1"/>
</dbReference>
<reference evidence="3 4" key="1">
    <citation type="journal article" date="2013" name="Int. J. Syst. Evol. Microbiol.">
        <title>Kordia antarctica sp. nov., isolated from Antarctic seawater.</title>
        <authorList>
            <person name="Baek K."/>
            <person name="Choi A."/>
            <person name="Kang I."/>
            <person name="Lee K."/>
            <person name="Cho J.C."/>
        </authorList>
    </citation>
    <scope>NUCLEOTIDE SEQUENCE [LARGE SCALE GENOMIC DNA]</scope>
    <source>
        <strain evidence="3 4">IMCC3317</strain>
    </source>
</reference>
<feature type="region of interest" description="Disordered" evidence="2">
    <location>
        <begin position="702"/>
        <end position="732"/>
    </location>
</feature>
<name>A0A7L4ZIG0_9FLAO</name>
<dbReference type="SUPFAM" id="SSF82185">
    <property type="entry name" value="Histone H3 K4-specific methyltransferase SET7/9 N-terminal domain"/>
    <property type="match status" value="2"/>
</dbReference>
<dbReference type="EMBL" id="CP019288">
    <property type="protein sequence ID" value="QHI36257.1"/>
    <property type="molecule type" value="Genomic_DNA"/>
</dbReference>
<evidence type="ECO:0000313" key="3">
    <source>
        <dbReference type="EMBL" id="QHI36257.1"/>
    </source>
</evidence>
<evidence type="ECO:0000256" key="1">
    <source>
        <dbReference type="ARBA" id="ARBA00022737"/>
    </source>
</evidence>
<dbReference type="Gene3D" id="2.20.110.10">
    <property type="entry name" value="Histone H3 K4-specific methyltransferase SET7/9 N-terminal domain"/>
    <property type="match status" value="1"/>
</dbReference>
<accession>A0A7L4ZIG0</accession>
<dbReference type="AlphaFoldDB" id="A0A7L4ZIG0"/>